<dbReference type="SUPFAM" id="SSF51735">
    <property type="entry name" value="NAD(P)-binding Rossmann-fold domains"/>
    <property type="match status" value="1"/>
</dbReference>
<dbReference type="PANTHER" id="PTHR43000">
    <property type="entry name" value="DTDP-D-GLUCOSE 4,6-DEHYDRATASE-RELATED"/>
    <property type="match status" value="1"/>
</dbReference>
<dbReference type="STRING" id="1798553.A3H70_01905"/>
<protein>
    <recommendedName>
        <fullName evidence="2">NAD-dependent epimerase/dehydratase domain-containing protein</fullName>
    </recommendedName>
</protein>
<sequence length="318" mass="35250">MPKVLITGGAGCIGQAIAQYFKRKNFAVVTYDIIEPKEVFGQHVMGTIMYTDELYQAMLGCDYVIHLAAMLGVARTEANRMECLNININGTKNVFDASVYAGIKKIIFASSSEVYGEPEKNPIVETDPVRPKSVYAVSKLAGEEYARAYKQQFNLDYSIIRFFNVYGPDQVGEFVIPRFVRSVLRGQSPTVYGNGEQTRCYCHVDDGAQGVYLALMNEAANGEVFNIGNDKTAISVKALAEKIIALSGKKLELKFVALEDSDRSKEREIYQRTASIAKASQVLGYQPVIGLEEGIKDVINKDSIKDGWSDEKDKYHSA</sequence>
<dbReference type="AlphaFoldDB" id="A0A1G2BSQ4"/>
<comment type="similarity">
    <text evidence="1">Belongs to the NAD(P)-dependent epimerase/dehydratase family.</text>
</comment>
<reference evidence="3 4" key="1">
    <citation type="journal article" date="2016" name="Nat. Commun.">
        <title>Thousands of microbial genomes shed light on interconnected biogeochemical processes in an aquifer system.</title>
        <authorList>
            <person name="Anantharaman K."/>
            <person name="Brown C.T."/>
            <person name="Hug L.A."/>
            <person name="Sharon I."/>
            <person name="Castelle C.J."/>
            <person name="Probst A.J."/>
            <person name="Thomas B.C."/>
            <person name="Singh A."/>
            <person name="Wilkins M.J."/>
            <person name="Karaoz U."/>
            <person name="Brodie E.L."/>
            <person name="Williams K.H."/>
            <person name="Hubbard S.S."/>
            <person name="Banfield J.F."/>
        </authorList>
    </citation>
    <scope>NUCLEOTIDE SEQUENCE [LARGE SCALE GENOMIC DNA]</scope>
</reference>
<proteinExistence type="inferred from homology"/>
<organism evidence="3 4">
    <name type="scientific">Candidatus Komeilibacteria bacterium RIFCSPLOWO2_02_FULL_48_11</name>
    <dbReference type="NCBI Taxonomy" id="1798553"/>
    <lineage>
        <taxon>Bacteria</taxon>
        <taxon>Candidatus Komeiliibacteriota</taxon>
    </lineage>
</organism>
<dbReference type="InterPro" id="IPR036291">
    <property type="entry name" value="NAD(P)-bd_dom_sf"/>
</dbReference>
<evidence type="ECO:0000256" key="1">
    <source>
        <dbReference type="ARBA" id="ARBA00007637"/>
    </source>
</evidence>
<evidence type="ECO:0000313" key="3">
    <source>
        <dbReference type="EMBL" id="OGY92008.1"/>
    </source>
</evidence>
<dbReference type="Pfam" id="PF01370">
    <property type="entry name" value="Epimerase"/>
    <property type="match status" value="1"/>
</dbReference>
<evidence type="ECO:0000313" key="4">
    <source>
        <dbReference type="Proteomes" id="UP000178109"/>
    </source>
</evidence>
<dbReference type="Proteomes" id="UP000178109">
    <property type="component" value="Unassembled WGS sequence"/>
</dbReference>
<accession>A0A1G2BSQ4</accession>
<dbReference type="InterPro" id="IPR001509">
    <property type="entry name" value="Epimerase_deHydtase"/>
</dbReference>
<evidence type="ECO:0000259" key="2">
    <source>
        <dbReference type="Pfam" id="PF01370"/>
    </source>
</evidence>
<dbReference type="EMBL" id="MHKO01000031">
    <property type="protein sequence ID" value="OGY92008.1"/>
    <property type="molecule type" value="Genomic_DNA"/>
</dbReference>
<name>A0A1G2BSQ4_9BACT</name>
<feature type="domain" description="NAD-dependent epimerase/dehydratase" evidence="2">
    <location>
        <begin position="4"/>
        <end position="228"/>
    </location>
</feature>
<gene>
    <name evidence="3" type="ORF">A3H70_01905</name>
</gene>
<dbReference type="Gene3D" id="3.40.50.720">
    <property type="entry name" value="NAD(P)-binding Rossmann-like Domain"/>
    <property type="match status" value="1"/>
</dbReference>
<comment type="caution">
    <text evidence="3">The sequence shown here is derived from an EMBL/GenBank/DDBJ whole genome shotgun (WGS) entry which is preliminary data.</text>
</comment>